<accession>A0AAV9C4V7</accession>
<evidence type="ECO:0000313" key="2">
    <source>
        <dbReference type="EMBL" id="KAK1283752.1"/>
    </source>
</evidence>
<protein>
    <submittedName>
        <fullName evidence="2">Uncharacterized protein</fullName>
    </submittedName>
</protein>
<name>A0AAV9C4V7_ACOCL</name>
<dbReference type="AlphaFoldDB" id="A0AAV9C4V7"/>
<evidence type="ECO:0000313" key="3">
    <source>
        <dbReference type="Proteomes" id="UP001180020"/>
    </source>
</evidence>
<reference evidence="2" key="1">
    <citation type="journal article" date="2023" name="Nat. Commun.">
        <title>Diploid and tetraploid genomes of Acorus and the evolution of monocots.</title>
        <authorList>
            <person name="Ma L."/>
            <person name="Liu K.W."/>
            <person name="Li Z."/>
            <person name="Hsiao Y.Y."/>
            <person name="Qi Y."/>
            <person name="Fu T."/>
            <person name="Tang G.D."/>
            <person name="Zhang D."/>
            <person name="Sun W.H."/>
            <person name="Liu D.K."/>
            <person name="Li Y."/>
            <person name="Chen G.Z."/>
            <person name="Liu X.D."/>
            <person name="Liao X.Y."/>
            <person name="Jiang Y.T."/>
            <person name="Yu X."/>
            <person name="Hao Y."/>
            <person name="Huang J."/>
            <person name="Zhao X.W."/>
            <person name="Ke S."/>
            <person name="Chen Y.Y."/>
            <person name="Wu W.L."/>
            <person name="Hsu J.L."/>
            <person name="Lin Y.F."/>
            <person name="Huang M.D."/>
            <person name="Li C.Y."/>
            <person name="Huang L."/>
            <person name="Wang Z.W."/>
            <person name="Zhao X."/>
            <person name="Zhong W.Y."/>
            <person name="Peng D.H."/>
            <person name="Ahmad S."/>
            <person name="Lan S."/>
            <person name="Zhang J.S."/>
            <person name="Tsai W.C."/>
            <person name="Van de Peer Y."/>
            <person name="Liu Z.J."/>
        </authorList>
    </citation>
    <scope>NUCLEOTIDE SEQUENCE</scope>
    <source>
        <strain evidence="2">CP</strain>
    </source>
</reference>
<dbReference type="Proteomes" id="UP001180020">
    <property type="component" value="Unassembled WGS sequence"/>
</dbReference>
<dbReference type="EMBL" id="JAUJYO010000021">
    <property type="protein sequence ID" value="KAK1283752.1"/>
    <property type="molecule type" value="Genomic_DNA"/>
</dbReference>
<reference evidence="2" key="2">
    <citation type="submission" date="2023-06" db="EMBL/GenBank/DDBJ databases">
        <authorList>
            <person name="Ma L."/>
            <person name="Liu K.-W."/>
            <person name="Li Z."/>
            <person name="Hsiao Y.-Y."/>
            <person name="Qi Y."/>
            <person name="Fu T."/>
            <person name="Tang G."/>
            <person name="Zhang D."/>
            <person name="Sun W.-H."/>
            <person name="Liu D.-K."/>
            <person name="Li Y."/>
            <person name="Chen G.-Z."/>
            <person name="Liu X.-D."/>
            <person name="Liao X.-Y."/>
            <person name="Jiang Y.-T."/>
            <person name="Yu X."/>
            <person name="Hao Y."/>
            <person name="Huang J."/>
            <person name="Zhao X.-W."/>
            <person name="Ke S."/>
            <person name="Chen Y.-Y."/>
            <person name="Wu W.-L."/>
            <person name="Hsu J.-L."/>
            <person name="Lin Y.-F."/>
            <person name="Huang M.-D."/>
            <person name="Li C.-Y."/>
            <person name="Huang L."/>
            <person name="Wang Z.-W."/>
            <person name="Zhao X."/>
            <person name="Zhong W.-Y."/>
            <person name="Peng D.-H."/>
            <person name="Ahmad S."/>
            <person name="Lan S."/>
            <person name="Zhang J.-S."/>
            <person name="Tsai W.-C."/>
            <person name="Van De Peer Y."/>
            <person name="Liu Z.-J."/>
        </authorList>
    </citation>
    <scope>NUCLEOTIDE SEQUENCE</scope>
    <source>
        <strain evidence="2">CP</strain>
        <tissue evidence="2">Leaves</tissue>
    </source>
</reference>
<organism evidence="2 3">
    <name type="scientific">Acorus calamus</name>
    <name type="common">Sweet flag</name>
    <dbReference type="NCBI Taxonomy" id="4465"/>
    <lineage>
        <taxon>Eukaryota</taxon>
        <taxon>Viridiplantae</taxon>
        <taxon>Streptophyta</taxon>
        <taxon>Embryophyta</taxon>
        <taxon>Tracheophyta</taxon>
        <taxon>Spermatophyta</taxon>
        <taxon>Magnoliopsida</taxon>
        <taxon>Liliopsida</taxon>
        <taxon>Acoraceae</taxon>
        <taxon>Acorus</taxon>
    </lineage>
</organism>
<feature type="region of interest" description="Disordered" evidence="1">
    <location>
        <begin position="1"/>
        <end position="54"/>
    </location>
</feature>
<comment type="caution">
    <text evidence="2">The sequence shown here is derived from an EMBL/GenBank/DDBJ whole genome shotgun (WGS) entry which is preliminary data.</text>
</comment>
<feature type="compositionally biased region" description="Pro residues" evidence="1">
    <location>
        <begin position="9"/>
        <end position="22"/>
    </location>
</feature>
<feature type="compositionally biased region" description="Low complexity" evidence="1">
    <location>
        <begin position="23"/>
        <end position="32"/>
    </location>
</feature>
<proteinExistence type="predicted"/>
<keyword evidence="3" id="KW-1185">Reference proteome</keyword>
<evidence type="ECO:0000256" key="1">
    <source>
        <dbReference type="SAM" id="MobiDB-lite"/>
    </source>
</evidence>
<sequence length="116" mass="12217">MANSSDPSPSAPLLPLPKPPPIGKAGPSGAPSMRPGRAPAPPKRSHFFTKTSPASVGQQVYSWKSLLTTLVSSLPNERTLSFIPPQAAFKSPKNPVKKLLDDALRALAAPLARQES</sequence>
<gene>
    <name evidence="2" type="ORF">QJS10_CPB21g00846</name>
</gene>